<evidence type="ECO:0000313" key="2">
    <source>
        <dbReference type="Proteomes" id="UP000192934"/>
    </source>
</evidence>
<dbReference type="Pfam" id="PF13645">
    <property type="entry name" value="YkuD_2"/>
    <property type="match status" value="1"/>
</dbReference>
<name>A0A1X7FZC8_9SPHN</name>
<gene>
    <name evidence="1" type="ORF">SAMN06295910_0417</name>
</gene>
<sequence>MATVFPSQPQIDPSLKQRALDALAAKGNSIAYKDVVGIVDFRRASRDPRFYLVEMASGMTTSYHCAHGRGSDPTHSGYLERFSNEIGSEATSRGSFVTGDVYYGKYGRSLRLTGLDPDNYNADARAIVVHSARYAEDEQIARFGKLGRSEGCFALSQISLQYVLLKLGPGRLLYSDKV</sequence>
<protein>
    <submittedName>
        <fullName evidence="1">L,D-transpeptidase catalytic domain</fullName>
    </submittedName>
</protein>
<dbReference type="AlphaFoldDB" id="A0A1X7FZC8"/>
<accession>A0A1X7FZC8</accession>
<dbReference type="EMBL" id="LT840185">
    <property type="protein sequence ID" value="SMF61429.1"/>
    <property type="molecule type" value="Genomic_DNA"/>
</dbReference>
<dbReference type="RefSeq" id="WP_085217293.1">
    <property type="nucleotide sequence ID" value="NZ_LT840185.1"/>
</dbReference>
<dbReference type="STRING" id="941907.SAMN06295910_0417"/>
<dbReference type="InterPro" id="IPR032676">
    <property type="entry name" value="YkuD_2"/>
</dbReference>
<evidence type="ECO:0000313" key="1">
    <source>
        <dbReference type="EMBL" id="SMF61429.1"/>
    </source>
</evidence>
<dbReference type="PANTHER" id="PTHR38477">
    <property type="entry name" value="HYPOTHETICAL EXPORTED PROTEIN"/>
    <property type="match status" value="1"/>
</dbReference>
<proteinExistence type="predicted"/>
<dbReference type="OrthoDB" id="9815195at2"/>
<organism evidence="1 2">
    <name type="scientific">Allosphingosinicella indica</name>
    <dbReference type="NCBI Taxonomy" id="941907"/>
    <lineage>
        <taxon>Bacteria</taxon>
        <taxon>Pseudomonadati</taxon>
        <taxon>Pseudomonadota</taxon>
        <taxon>Alphaproteobacteria</taxon>
        <taxon>Sphingomonadales</taxon>
        <taxon>Sphingomonadaceae</taxon>
        <taxon>Allosphingosinicella</taxon>
    </lineage>
</organism>
<keyword evidence="2" id="KW-1185">Reference proteome</keyword>
<dbReference type="PANTHER" id="PTHR38477:SF1">
    <property type="entry name" value="MUREIN L,D-TRANSPEPTIDASE CATALYTIC DOMAIN FAMILY PROTEIN"/>
    <property type="match status" value="1"/>
</dbReference>
<reference evidence="2" key="1">
    <citation type="submission" date="2017-04" db="EMBL/GenBank/DDBJ databases">
        <authorList>
            <person name="Varghese N."/>
            <person name="Submissions S."/>
        </authorList>
    </citation>
    <scope>NUCLEOTIDE SEQUENCE [LARGE SCALE GENOMIC DNA]</scope>
    <source>
        <strain evidence="2">Dd16</strain>
    </source>
</reference>
<dbReference type="Proteomes" id="UP000192934">
    <property type="component" value="Chromosome I"/>
</dbReference>